<protein>
    <submittedName>
        <fullName evidence="5">Ureidoglycolate hydrolase</fullName>
        <ecNumber evidence="5">3.5.1.116</ecNumber>
    </submittedName>
</protein>
<evidence type="ECO:0000313" key="6">
    <source>
        <dbReference type="Proteomes" id="UP000198290"/>
    </source>
</evidence>
<name>A0A3G9GIF8_9NEIS</name>
<dbReference type="RefSeq" id="WP_089085624.1">
    <property type="nucleotide sequence ID" value="NZ_AP018823.1"/>
</dbReference>
<evidence type="ECO:0000313" key="5">
    <source>
        <dbReference type="EMBL" id="BBF86643.1"/>
    </source>
</evidence>
<keyword evidence="2" id="KW-0659">Purine metabolism</keyword>
<dbReference type="GO" id="GO:0006144">
    <property type="term" value="P:purine nucleobase metabolic process"/>
    <property type="evidence" value="ECO:0007669"/>
    <property type="project" value="UniProtKB-KW"/>
</dbReference>
<accession>A0A3G9GIF8</accession>
<proteinExistence type="predicted"/>
<dbReference type="EMBL" id="AP018823">
    <property type="protein sequence ID" value="BBF86643.1"/>
    <property type="molecule type" value="Genomic_DNA"/>
</dbReference>
<dbReference type="InterPro" id="IPR047233">
    <property type="entry name" value="UAH_cupin"/>
</dbReference>
<dbReference type="STRING" id="332411.VI06_14815"/>
<evidence type="ECO:0000256" key="1">
    <source>
        <dbReference type="ARBA" id="ARBA00011738"/>
    </source>
</evidence>
<dbReference type="PANTHER" id="PTHR21221:SF1">
    <property type="entry name" value="UREIDOGLYCOLATE LYASE"/>
    <property type="match status" value="1"/>
</dbReference>
<evidence type="ECO:0000256" key="2">
    <source>
        <dbReference type="ARBA" id="ARBA00022631"/>
    </source>
</evidence>
<dbReference type="AlphaFoldDB" id="A0A3G9GIF8"/>
<evidence type="ECO:0000256" key="3">
    <source>
        <dbReference type="ARBA" id="ARBA00023239"/>
    </source>
</evidence>
<dbReference type="Proteomes" id="UP000198290">
    <property type="component" value="Chromosome"/>
</dbReference>
<dbReference type="Pfam" id="PF04115">
    <property type="entry name" value="Ureidogly_lyase"/>
    <property type="match status" value="1"/>
</dbReference>
<sequence>MALLVLEALSKEAFAPFGEVIEIEGSDWFPINNGSTQRYHKLGMVEVLGEGGYPAISMARGAAFDFPLSINMLERHPLGSQSFIPCNGVPFIVVVAPSLPNGMPDERGLRAFHVRADQGVNYRSGCWHHPLISLGKEGDFIVVDRVGSGHNCDEVVLSTGYRIEAANPP</sequence>
<evidence type="ECO:0000256" key="4">
    <source>
        <dbReference type="ARBA" id="ARBA00047684"/>
    </source>
</evidence>
<reference evidence="5 6" key="2">
    <citation type="journal article" date="2017" name="Genome Announc.">
        <title>Draft genome sequence of Aquitalea magnusonii strain H3, a plant growth-promoting bacterium of duckweed Lemna minor.</title>
        <authorList>
            <person name="Ishizawa H."/>
            <person name="Kuroda M."/>
            <person name="Ike M."/>
        </authorList>
    </citation>
    <scope>NUCLEOTIDE SEQUENCE [LARGE SCALE GENOMIC DNA]</scope>
    <source>
        <strain evidence="5 6">H3</strain>
    </source>
</reference>
<dbReference type="SUPFAM" id="SSF51182">
    <property type="entry name" value="RmlC-like cupins"/>
    <property type="match status" value="1"/>
</dbReference>
<dbReference type="GO" id="GO:0050385">
    <property type="term" value="F:ureidoglycolate lyase activity"/>
    <property type="evidence" value="ECO:0007669"/>
    <property type="project" value="UniProtKB-EC"/>
</dbReference>
<dbReference type="GO" id="GO:0000256">
    <property type="term" value="P:allantoin catabolic process"/>
    <property type="evidence" value="ECO:0007669"/>
    <property type="project" value="InterPro"/>
</dbReference>
<dbReference type="CDD" id="cd20298">
    <property type="entry name" value="cupin_UAH"/>
    <property type="match status" value="1"/>
</dbReference>
<dbReference type="KEGG" id="amah:DLM_3045"/>
<keyword evidence="3" id="KW-0456">Lyase</keyword>
<dbReference type="GO" id="GO:0004848">
    <property type="term" value="F:ureidoglycolate hydrolase activity"/>
    <property type="evidence" value="ECO:0007669"/>
    <property type="project" value="UniProtKB-EC"/>
</dbReference>
<dbReference type="InterPro" id="IPR007247">
    <property type="entry name" value="Ureidogly_lyase"/>
</dbReference>
<reference evidence="6" key="1">
    <citation type="journal article" date="2017" name="Biotechnol. Biofuels">
        <title>Evaluation of environmental bacterial communities as a factor affecting the growth of duckweed Lemna minor.</title>
        <authorList>
            <person name="Ishizawa H."/>
            <person name="Kuroda M."/>
            <person name="Morikawa M."/>
            <person name="Ike M."/>
        </authorList>
    </citation>
    <scope>NUCLEOTIDE SEQUENCE [LARGE SCALE GENOMIC DNA]</scope>
    <source>
        <strain evidence="6">H3</strain>
    </source>
</reference>
<dbReference type="InterPro" id="IPR011051">
    <property type="entry name" value="RmlC_Cupin_sf"/>
</dbReference>
<reference evidence="6" key="3">
    <citation type="journal article" date="2017" name="Plant Physiol. Biochem.">
        <title>Differential oxidative and antioxidative response of duckweed Lemna minor toward plant growth promoting/inhibiting bacteria.</title>
        <authorList>
            <person name="Ishizawa H."/>
            <person name="Kuroda M."/>
            <person name="Morikawa M."/>
            <person name="Ike M."/>
        </authorList>
    </citation>
    <scope>NUCLEOTIDE SEQUENCE [LARGE SCALE GENOMIC DNA]</scope>
    <source>
        <strain evidence="6">H3</strain>
    </source>
</reference>
<dbReference type="PANTHER" id="PTHR21221">
    <property type="entry name" value="UREIDOGLYCOLATE HYDROLASE"/>
    <property type="match status" value="1"/>
</dbReference>
<organism evidence="5 6">
    <name type="scientific">Aquitalea magnusonii</name>
    <dbReference type="NCBI Taxonomy" id="332411"/>
    <lineage>
        <taxon>Bacteria</taxon>
        <taxon>Pseudomonadati</taxon>
        <taxon>Pseudomonadota</taxon>
        <taxon>Betaproteobacteria</taxon>
        <taxon>Neisseriales</taxon>
        <taxon>Chromobacteriaceae</taxon>
        <taxon>Aquitalea</taxon>
    </lineage>
</organism>
<dbReference type="OrthoDB" id="9804602at2"/>
<comment type="subunit">
    <text evidence="1">Homodimer.</text>
</comment>
<dbReference type="Gene3D" id="2.60.120.480">
    <property type="entry name" value="Ureidoglycolate hydrolase"/>
    <property type="match status" value="1"/>
</dbReference>
<gene>
    <name evidence="5" type="ORF">DLM_3045</name>
</gene>
<comment type="catalytic activity">
    <reaction evidence="4">
        <text>(S)-ureidoglycolate = urea + glyoxylate</text>
        <dbReference type="Rhea" id="RHEA:11304"/>
        <dbReference type="ChEBI" id="CHEBI:16199"/>
        <dbReference type="ChEBI" id="CHEBI:36655"/>
        <dbReference type="ChEBI" id="CHEBI:57296"/>
        <dbReference type="EC" id="4.3.2.3"/>
    </reaction>
</comment>
<keyword evidence="6" id="KW-1185">Reference proteome</keyword>
<dbReference type="PIRSF" id="PIRSF017306">
    <property type="entry name" value="Ureidogly_hydro"/>
    <property type="match status" value="1"/>
</dbReference>
<dbReference type="InterPro" id="IPR024060">
    <property type="entry name" value="Ureidoglycolate_lyase_dom_sf"/>
</dbReference>
<keyword evidence="5" id="KW-0378">Hydrolase</keyword>
<dbReference type="EC" id="3.5.1.116" evidence="5"/>
<dbReference type="NCBIfam" id="NF009932">
    <property type="entry name" value="PRK13395.1"/>
    <property type="match status" value="1"/>
</dbReference>